<keyword evidence="1" id="KW-1185">Reference proteome</keyword>
<reference evidence="2" key="1">
    <citation type="submission" date="2022-11" db="UniProtKB">
        <authorList>
            <consortium name="WormBaseParasite"/>
        </authorList>
    </citation>
    <scope>IDENTIFICATION</scope>
</reference>
<proteinExistence type="predicted"/>
<dbReference type="AlphaFoldDB" id="A0A915JU90"/>
<name>A0A915JU90_ROMCU</name>
<evidence type="ECO:0000313" key="1">
    <source>
        <dbReference type="Proteomes" id="UP000887565"/>
    </source>
</evidence>
<evidence type="ECO:0000313" key="2">
    <source>
        <dbReference type="WBParaSite" id="nRc.2.0.1.t29831-RA"/>
    </source>
</evidence>
<organism evidence="1 2">
    <name type="scientific">Romanomermis culicivorax</name>
    <name type="common">Nematode worm</name>
    <dbReference type="NCBI Taxonomy" id="13658"/>
    <lineage>
        <taxon>Eukaryota</taxon>
        <taxon>Metazoa</taxon>
        <taxon>Ecdysozoa</taxon>
        <taxon>Nematoda</taxon>
        <taxon>Enoplea</taxon>
        <taxon>Dorylaimia</taxon>
        <taxon>Mermithida</taxon>
        <taxon>Mermithoidea</taxon>
        <taxon>Mermithidae</taxon>
        <taxon>Romanomermis</taxon>
    </lineage>
</organism>
<dbReference type="WBParaSite" id="nRc.2.0.1.t29831-RA">
    <property type="protein sequence ID" value="nRc.2.0.1.t29831-RA"/>
    <property type="gene ID" value="nRc.2.0.1.g29831"/>
</dbReference>
<sequence>MQKVSKLQKFLKNIPEKSVDKFPTRSTSGIQSTCESRDYELCSLYVKLLMNLIQNLEGKSNFVGHFAIVIEYLLKVTDPLLINQGENNEHMQRVWPCYTLPVDNGRKSVQSVANTCFHPVSDFIGMSIVVIMDKARTANVTGHYLLRNFSSFFCHQCHRSAPPAVVD</sequence>
<accession>A0A915JU90</accession>
<dbReference type="Proteomes" id="UP000887565">
    <property type="component" value="Unplaced"/>
</dbReference>
<protein>
    <submittedName>
        <fullName evidence="2">Uncharacterized protein</fullName>
    </submittedName>
</protein>